<evidence type="ECO:0000256" key="9">
    <source>
        <dbReference type="SAM" id="MobiDB-lite"/>
    </source>
</evidence>
<evidence type="ECO:0000256" key="2">
    <source>
        <dbReference type="ARBA" id="ARBA00022737"/>
    </source>
</evidence>
<evidence type="ECO:0000313" key="11">
    <source>
        <dbReference type="Proteomes" id="UP000700334"/>
    </source>
</evidence>
<dbReference type="InterPro" id="IPR003591">
    <property type="entry name" value="Leu-rich_rpt_typical-subtyp"/>
</dbReference>
<accession>A0A8J6DTN6</accession>
<reference evidence="10" key="1">
    <citation type="journal article" date="2021" name="Evol. Appl.">
        <title>The genome of the Pyrenean desman and the effects of bottlenecks and inbreeding on the genomic landscape of an endangered species.</title>
        <authorList>
            <person name="Escoda L."/>
            <person name="Castresana J."/>
        </authorList>
    </citation>
    <scope>NUCLEOTIDE SEQUENCE</scope>
    <source>
        <strain evidence="10">IBE-C5619</strain>
    </source>
</reference>
<dbReference type="PROSITE" id="PS51450">
    <property type="entry name" value="LRR"/>
    <property type="match status" value="1"/>
</dbReference>
<evidence type="ECO:0000256" key="7">
    <source>
        <dbReference type="ARBA" id="ARBA00049970"/>
    </source>
</evidence>
<comment type="function">
    <text evidence="7">Core component of the SHOC2-MRAS-PP1c (SMP) holophosphatase complex that regulates activation of the MAPK pathway. Acts as a scaffolding protein in the SMP complex. The SMP complex specifically dephosphorylates the inhibitory phosphorylation at 'Ser-259' of RAF1 kinase, 'Ser-365' of BRAF kinase and 'Ser-214' of ARAF kinase, stimulating their kinase activities. The SMP complex enhances the dephosphorylation activity and substrate specificity of PP1c.</text>
</comment>
<dbReference type="InterPro" id="IPR032675">
    <property type="entry name" value="LRR_dom_sf"/>
</dbReference>
<keyword evidence="2" id="KW-0677">Repeat</keyword>
<name>A0A8J6DTN6_GALPY</name>
<dbReference type="GO" id="GO:0005737">
    <property type="term" value="C:cytoplasm"/>
    <property type="evidence" value="ECO:0007669"/>
    <property type="project" value="TreeGrafter"/>
</dbReference>
<feature type="region of interest" description="Disordered" evidence="9">
    <location>
        <begin position="238"/>
        <end position="268"/>
    </location>
</feature>
<evidence type="ECO:0000256" key="3">
    <source>
        <dbReference type="ARBA" id="ARBA00023907"/>
    </source>
</evidence>
<proteinExistence type="predicted"/>
<sequence length="439" mass="49540">KTSIIQPPRVKIIHDETTSTERDESRFLDVSRNQSRSPISIQNILLDYHVQEREGTLSVPKKFRRVSWHFPETVATASTPTTTPTTTATATTMTLATANIFPPATLSPQSRFFRQRTAQVETTKKTKAEEPTKIKSISMSNVLLDLMVLSSATPAPSKVSSRITTPRYNVFHPESHLSAAMTHDFAQSLMDASATVPSPPSKTKPAKLERNWYQHGEHKPTALLKMTTFPGFMTLPIATTPRKPRKQSMLESNDENVSRQRKSTQHEGNETLIQSMRSGAFKTVAATRDETVASMMNLAILNCKMYERNALSLKVLCLKYLQVLILRNNPITEIPSAIEQLKFLRIFNIAFNYITTLPPGSLRKLSINGNELSSFPPGILRLKLKIILFENNYTHPLFWKDVILNNPQKLTHLAALAFLKGNLYEHYDVIPEETEKLLK</sequence>
<gene>
    <name evidence="10" type="ORF">J0S82_009005</name>
</gene>
<dbReference type="Proteomes" id="UP000700334">
    <property type="component" value="Unassembled WGS sequence"/>
</dbReference>
<evidence type="ECO:0000313" key="10">
    <source>
        <dbReference type="EMBL" id="KAG8520254.1"/>
    </source>
</evidence>
<evidence type="ECO:0000256" key="8">
    <source>
        <dbReference type="ARBA" id="ARBA00049999"/>
    </source>
</evidence>
<comment type="caution">
    <text evidence="10">The sequence shown here is derived from an EMBL/GenBank/DDBJ whole genome shotgun (WGS) entry which is preliminary data.</text>
</comment>
<dbReference type="SUPFAM" id="SSF52058">
    <property type="entry name" value="L domain-like"/>
    <property type="match status" value="1"/>
</dbReference>
<dbReference type="SMART" id="SM00369">
    <property type="entry name" value="LRR_TYP"/>
    <property type="match status" value="2"/>
</dbReference>
<evidence type="ECO:0000256" key="5">
    <source>
        <dbReference type="ARBA" id="ARBA00029998"/>
    </source>
</evidence>
<dbReference type="PANTHER" id="PTHR48051">
    <property type="match status" value="1"/>
</dbReference>
<organism evidence="10 11">
    <name type="scientific">Galemys pyrenaicus</name>
    <name type="common">Iberian desman</name>
    <name type="synonym">Pyrenean desman</name>
    <dbReference type="NCBI Taxonomy" id="202257"/>
    <lineage>
        <taxon>Eukaryota</taxon>
        <taxon>Metazoa</taxon>
        <taxon>Chordata</taxon>
        <taxon>Craniata</taxon>
        <taxon>Vertebrata</taxon>
        <taxon>Euteleostomi</taxon>
        <taxon>Mammalia</taxon>
        <taxon>Eutheria</taxon>
        <taxon>Laurasiatheria</taxon>
        <taxon>Eulipotyphla</taxon>
        <taxon>Talpidae</taxon>
        <taxon>Galemys</taxon>
    </lineage>
</organism>
<feature type="non-terminal residue" evidence="10">
    <location>
        <position position="439"/>
    </location>
</feature>
<keyword evidence="11" id="KW-1185">Reference proteome</keyword>
<dbReference type="InterPro" id="IPR001611">
    <property type="entry name" value="Leu-rich_rpt"/>
</dbReference>
<dbReference type="AlphaFoldDB" id="A0A8J6DTN6"/>
<protein>
    <recommendedName>
        <fullName evidence="3">Leucine-rich repeat protein SHOC-2</fullName>
    </recommendedName>
    <alternativeName>
        <fullName evidence="6">Protein soc-2 homolog</fullName>
    </alternativeName>
    <alternativeName>
        <fullName evidence="4 5">protein Sur-8 homolog</fullName>
    </alternativeName>
</protein>
<evidence type="ECO:0000256" key="6">
    <source>
        <dbReference type="ARBA" id="ARBA00032455"/>
    </source>
</evidence>
<dbReference type="Pfam" id="PF00560">
    <property type="entry name" value="LRR_1"/>
    <property type="match status" value="1"/>
</dbReference>
<feature type="non-terminal residue" evidence="10">
    <location>
        <position position="1"/>
    </location>
</feature>
<dbReference type="InterPro" id="IPR050216">
    <property type="entry name" value="LRR_domain-containing"/>
</dbReference>
<comment type="subunit">
    <text evidence="8">Component of the SHOC2-MRAS-PP1c (SMP) complex consisting of SHOC2, GTP-bound M-Ras/MRAS and the catalytic subunit of protein phosphatase 1 (either PPP1CA, PPP1CB or PPP1CC). SHOC2 and PP1c preferably bind M-Ras/MRAS, but they also bind K-Ras/KRAS, N-Ras/NRAS and H-Ras/HRAS; these interactions are GTP-dependent and both SHOC2 and PP1c are required to form a stable complex. Interacts with PP1c in the absence of Ras GTPases. Interacts with M-Ras/MRAS and RAF1. Interacts with ERBIN; disrupts the interaction with RAF1 and Ras, preventing the activation of the Ras signaling pathway. Interacts with LZTR1.</text>
</comment>
<evidence type="ECO:0000256" key="1">
    <source>
        <dbReference type="ARBA" id="ARBA00022614"/>
    </source>
</evidence>
<evidence type="ECO:0000256" key="4">
    <source>
        <dbReference type="ARBA" id="ARBA00029588"/>
    </source>
</evidence>
<dbReference type="OrthoDB" id="660555at2759"/>
<dbReference type="Gene3D" id="3.80.10.10">
    <property type="entry name" value="Ribonuclease Inhibitor"/>
    <property type="match status" value="1"/>
</dbReference>
<dbReference type="EMBL" id="JAGFMF010011574">
    <property type="protein sequence ID" value="KAG8520254.1"/>
    <property type="molecule type" value="Genomic_DNA"/>
</dbReference>
<dbReference type="PANTHER" id="PTHR48051:SF54">
    <property type="entry name" value="LEUCINE-RICH REPEAT-CONTAINING PROTEIN"/>
    <property type="match status" value="1"/>
</dbReference>
<keyword evidence="1" id="KW-0433">Leucine-rich repeat</keyword>